<keyword evidence="4" id="KW-0472">Membrane</keyword>
<dbReference type="GO" id="GO:0033617">
    <property type="term" value="P:mitochondrial respiratory chain complex IV assembly"/>
    <property type="evidence" value="ECO:0007669"/>
    <property type="project" value="TreeGrafter"/>
</dbReference>
<reference evidence="5" key="1">
    <citation type="journal article" date="2020" name="Stud. Mycol.">
        <title>101 Dothideomycetes genomes: a test case for predicting lifestyles and emergence of pathogens.</title>
        <authorList>
            <person name="Haridas S."/>
            <person name="Albert R."/>
            <person name="Binder M."/>
            <person name="Bloem J."/>
            <person name="Labutti K."/>
            <person name="Salamov A."/>
            <person name="Andreopoulos B."/>
            <person name="Baker S."/>
            <person name="Barry K."/>
            <person name="Bills G."/>
            <person name="Bluhm B."/>
            <person name="Cannon C."/>
            <person name="Castanera R."/>
            <person name="Culley D."/>
            <person name="Daum C."/>
            <person name="Ezra D."/>
            <person name="Gonzalez J."/>
            <person name="Henrissat B."/>
            <person name="Kuo A."/>
            <person name="Liang C."/>
            <person name="Lipzen A."/>
            <person name="Lutzoni F."/>
            <person name="Magnuson J."/>
            <person name="Mondo S."/>
            <person name="Nolan M."/>
            <person name="Ohm R."/>
            <person name="Pangilinan J."/>
            <person name="Park H.-J."/>
            <person name="Ramirez L."/>
            <person name="Alfaro M."/>
            <person name="Sun H."/>
            <person name="Tritt A."/>
            <person name="Yoshinaga Y."/>
            <person name="Zwiers L.-H."/>
            <person name="Turgeon B."/>
            <person name="Goodwin S."/>
            <person name="Spatafora J."/>
            <person name="Crous P."/>
            <person name="Grigoriev I."/>
        </authorList>
    </citation>
    <scope>NUCLEOTIDE SEQUENCE</scope>
    <source>
        <strain evidence="5">CBS 175.79</strain>
    </source>
</reference>
<dbReference type="Gene3D" id="3.40.30.10">
    <property type="entry name" value="Glutaredoxin"/>
    <property type="match status" value="1"/>
</dbReference>
<dbReference type="AlphaFoldDB" id="A0A6A5YAA7"/>
<keyword evidence="2" id="KW-0186">Copper</keyword>
<keyword evidence="4" id="KW-0812">Transmembrane</keyword>
<feature type="binding site" evidence="2">
    <location>
        <position position="225"/>
    </location>
    <ligand>
        <name>Cu cation</name>
        <dbReference type="ChEBI" id="CHEBI:23378"/>
    </ligand>
</feature>
<dbReference type="Proteomes" id="UP000799778">
    <property type="component" value="Unassembled WGS sequence"/>
</dbReference>
<evidence type="ECO:0000256" key="4">
    <source>
        <dbReference type="SAM" id="Phobius"/>
    </source>
</evidence>
<dbReference type="Pfam" id="PF02630">
    <property type="entry name" value="SCO1-SenC"/>
    <property type="match status" value="1"/>
</dbReference>
<dbReference type="RefSeq" id="XP_033390030.1">
    <property type="nucleotide sequence ID" value="XM_033526695.1"/>
</dbReference>
<dbReference type="InterPro" id="IPR036249">
    <property type="entry name" value="Thioredoxin-like_sf"/>
</dbReference>
<evidence type="ECO:0000256" key="1">
    <source>
        <dbReference type="ARBA" id="ARBA00010996"/>
    </source>
</evidence>
<comment type="similarity">
    <text evidence="1">Belongs to the SCO1/2 family.</text>
</comment>
<name>A0A6A5YAA7_9PLEO</name>
<feature type="binding site" evidence="2">
    <location>
        <position position="229"/>
    </location>
    <ligand>
        <name>Cu cation</name>
        <dbReference type="ChEBI" id="CHEBI:23378"/>
    </ligand>
</feature>
<feature type="transmembrane region" description="Helical" evidence="4">
    <location>
        <begin position="149"/>
        <end position="170"/>
    </location>
</feature>
<dbReference type="GeneID" id="54284092"/>
<dbReference type="EMBL" id="ML978066">
    <property type="protein sequence ID" value="KAF2021691.1"/>
    <property type="molecule type" value="Genomic_DNA"/>
</dbReference>
<evidence type="ECO:0000313" key="5">
    <source>
        <dbReference type="EMBL" id="KAF2021691.1"/>
    </source>
</evidence>
<keyword evidence="4" id="KW-1133">Transmembrane helix</keyword>
<organism evidence="5 6">
    <name type="scientific">Aaosphaeria arxii CBS 175.79</name>
    <dbReference type="NCBI Taxonomy" id="1450172"/>
    <lineage>
        <taxon>Eukaryota</taxon>
        <taxon>Fungi</taxon>
        <taxon>Dikarya</taxon>
        <taxon>Ascomycota</taxon>
        <taxon>Pezizomycotina</taxon>
        <taxon>Dothideomycetes</taxon>
        <taxon>Pleosporomycetidae</taxon>
        <taxon>Pleosporales</taxon>
        <taxon>Pleosporales incertae sedis</taxon>
        <taxon>Aaosphaeria</taxon>
    </lineage>
</organism>
<dbReference type="GO" id="GO:0005507">
    <property type="term" value="F:copper ion binding"/>
    <property type="evidence" value="ECO:0007669"/>
    <property type="project" value="UniProtKB-ARBA"/>
</dbReference>
<keyword evidence="3" id="KW-1015">Disulfide bond</keyword>
<feature type="binding site" evidence="2">
    <location>
        <position position="316"/>
    </location>
    <ligand>
        <name>Cu cation</name>
        <dbReference type="ChEBI" id="CHEBI:23378"/>
    </ligand>
</feature>
<dbReference type="GO" id="GO:0005739">
    <property type="term" value="C:mitochondrion"/>
    <property type="evidence" value="ECO:0007669"/>
    <property type="project" value="GOC"/>
</dbReference>
<sequence>MSFEICGLCTTSSPHDPQNFHNHQAQTSRLLARIPSFSQLAIAMASPSSCIVGAVKGIGRPSTLQSALRTSSRRTFATTRNSYAASAWNKSGEKGAPCHLQRQMVYRKDLLSRMRGTSAQPARPFSNSTPRSALKTIEQVKARNKGGPFNVTAAILFIGTAVGLWVYFTYEKERLARKKIADETKGIGKPKVGGPFNLVDQDGKPFSNKDMEGKYALVYFGFTHCPDICPDELDKMSLMYDKTVEKCGNVLLPIMITCDPARDTPAVLKEYLQEFHPDIIGLTGEYENIKQTCKAYRVYFSTPPTVKPGQDYLVDHSIYFYLMDPEGDFVEAIGRNFTADQAAKVITDHIKDWEKPLKKEQRWA</sequence>
<dbReference type="FunFam" id="3.40.30.10:FF:000013">
    <property type="entry name" value="Blast:Protein SCO1 homolog, mitochondrial"/>
    <property type="match status" value="1"/>
</dbReference>
<evidence type="ECO:0000313" key="6">
    <source>
        <dbReference type="Proteomes" id="UP000799778"/>
    </source>
</evidence>
<evidence type="ECO:0000256" key="3">
    <source>
        <dbReference type="PIRSR" id="PIRSR603782-2"/>
    </source>
</evidence>
<dbReference type="CDD" id="cd02968">
    <property type="entry name" value="SCO"/>
    <property type="match status" value="1"/>
</dbReference>
<evidence type="ECO:0000256" key="2">
    <source>
        <dbReference type="PIRSR" id="PIRSR603782-1"/>
    </source>
</evidence>
<dbReference type="PANTHER" id="PTHR12151">
    <property type="entry name" value="ELECTRON TRANSPORT PROTIN SCO1/SENC FAMILY MEMBER"/>
    <property type="match status" value="1"/>
</dbReference>
<protein>
    <submittedName>
        <fullName evidence="5">SCO1-SenC-domain-containing protein</fullName>
    </submittedName>
</protein>
<accession>A0A6A5YAA7</accession>
<keyword evidence="2" id="KW-0479">Metal-binding</keyword>
<feature type="disulfide bond" description="Redox-active" evidence="3">
    <location>
        <begin position="225"/>
        <end position="229"/>
    </location>
</feature>
<dbReference type="InterPro" id="IPR003782">
    <property type="entry name" value="SCO1/SenC"/>
</dbReference>
<proteinExistence type="inferred from homology"/>
<dbReference type="PANTHER" id="PTHR12151:SF5">
    <property type="entry name" value="AT19154P"/>
    <property type="match status" value="1"/>
</dbReference>
<keyword evidence="6" id="KW-1185">Reference proteome</keyword>
<gene>
    <name evidence="5" type="ORF">BU24DRAFT_417327</name>
</gene>
<dbReference type="GO" id="GO:0045454">
    <property type="term" value="P:cell redox homeostasis"/>
    <property type="evidence" value="ECO:0007669"/>
    <property type="project" value="UniProtKB-ARBA"/>
</dbReference>
<dbReference type="OrthoDB" id="270009at2759"/>
<dbReference type="SUPFAM" id="SSF52833">
    <property type="entry name" value="Thioredoxin-like"/>
    <property type="match status" value="1"/>
</dbReference>